<dbReference type="AlphaFoldDB" id="A0A026X260"/>
<dbReference type="PRINTS" id="PR00320">
    <property type="entry name" value="GPROTEINBRPT"/>
</dbReference>
<dbReference type="InterPro" id="IPR015943">
    <property type="entry name" value="WD40/YVTN_repeat-like_dom_sf"/>
</dbReference>
<feature type="region of interest" description="Disordered" evidence="7">
    <location>
        <begin position="367"/>
        <end position="405"/>
    </location>
</feature>
<dbReference type="EMBL" id="KK107054">
    <property type="protein sequence ID" value="EZA61484.1"/>
    <property type="molecule type" value="Genomic_DNA"/>
</dbReference>
<evidence type="ECO:0000313" key="9">
    <source>
        <dbReference type="Proteomes" id="UP000053097"/>
    </source>
</evidence>
<gene>
    <name evidence="8" type="ORF">X777_07817</name>
</gene>
<dbReference type="SUPFAM" id="SSF50978">
    <property type="entry name" value="WD40 repeat-like"/>
    <property type="match status" value="1"/>
</dbReference>
<proteinExistence type="inferred from homology"/>
<feature type="repeat" description="WD" evidence="6">
    <location>
        <begin position="121"/>
        <end position="161"/>
    </location>
</feature>
<dbReference type="PROSITE" id="PS50082">
    <property type="entry name" value="WD_REPEATS_2"/>
    <property type="match status" value="5"/>
</dbReference>
<evidence type="ECO:0000256" key="4">
    <source>
        <dbReference type="ARBA" id="ARBA00022737"/>
    </source>
</evidence>
<dbReference type="FunFam" id="2.130.10.10:FF:000007">
    <property type="entry name" value="Guanine nucleotide-binding protein G(I)/G(S)/G(T) subunit beta-1"/>
    <property type="match status" value="1"/>
</dbReference>
<dbReference type="OMA" id="PLDSQWV"/>
<feature type="repeat" description="WD" evidence="6">
    <location>
        <begin position="162"/>
        <end position="203"/>
    </location>
</feature>
<feature type="repeat" description="WD" evidence="6">
    <location>
        <begin position="204"/>
        <end position="245"/>
    </location>
</feature>
<sequence length="437" mass="47698">QDARKAACDTTLAQATSGMEPIGRIQMRTRRTLRGHLAKIYAMHWGSDSRNLVSASQDGKLIVWDSYTTNKVHAIPLRSSWVMTCAYAPSGSYVACGGLDNICSIYSLKTREGNVRVSRELPGHTGYLSCCRFYDDNQIVTSSGDMSCALWDIETGQQCTSFIGHTGDVMSLSLAPDTRTFVSGACDASAKLWDIREGSCKQTFPGHESDINAVTFFPNGYAFATGSDDATCRLFDIRADQELAMYSHDNIICGITSVAFSKSGRLLLAGYDDFNCNVWDSMKTERAGILAGHDNRVSCLGVTEDGMAVATGSWDSTNYRQPAYSIRIKYHHLTTEQVGVPAATTLANKPPGSPELTLIRNFGYPISSSSNSSGSSSSNNNNYDRRKTQDSGDSNGGDFKNVLGCGGKKDSRGKHVIVDLTWRRGKVGDKDHEYQRF</sequence>
<dbReference type="Gene3D" id="2.130.10.10">
    <property type="entry name" value="YVTN repeat-like/Quinoprotein amine dehydrogenase"/>
    <property type="match status" value="1"/>
</dbReference>
<feature type="repeat" description="WD" evidence="6">
    <location>
        <begin position="255"/>
        <end position="280"/>
    </location>
</feature>
<dbReference type="CDD" id="cd00200">
    <property type="entry name" value="WD40"/>
    <property type="match status" value="1"/>
</dbReference>
<name>A0A026X260_OOCBI</name>
<dbReference type="STRING" id="2015173.A0A026X260"/>
<dbReference type="GO" id="GO:0007165">
    <property type="term" value="P:signal transduction"/>
    <property type="evidence" value="ECO:0007669"/>
    <property type="project" value="UniProtKB-KW"/>
</dbReference>
<evidence type="ECO:0000256" key="6">
    <source>
        <dbReference type="PROSITE-ProRule" id="PRU00221"/>
    </source>
</evidence>
<protein>
    <submittedName>
        <fullName evidence="8">Guanine nucleotide-binding protein G(I)/G(S)/G(T) subunit beta-1</fullName>
    </submittedName>
</protein>
<dbReference type="SMART" id="SM00320">
    <property type="entry name" value="WD40"/>
    <property type="match status" value="7"/>
</dbReference>
<dbReference type="PANTHER" id="PTHR19850">
    <property type="entry name" value="GUANINE NUCLEOTIDE-BINDING PROTEIN BETA G PROTEIN BETA"/>
    <property type="match status" value="1"/>
</dbReference>
<comment type="similarity">
    <text evidence="1">Belongs to the WD repeat G protein beta family.</text>
</comment>
<reference evidence="8 9" key="1">
    <citation type="journal article" date="2014" name="Curr. Biol.">
        <title>The genome of the clonal raider ant Cerapachys biroi.</title>
        <authorList>
            <person name="Oxley P.R."/>
            <person name="Ji L."/>
            <person name="Fetter-Pruneda I."/>
            <person name="McKenzie S.K."/>
            <person name="Li C."/>
            <person name="Hu H."/>
            <person name="Zhang G."/>
            <person name="Kronauer D.J."/>
        </authorList>
    </citation>
    <scope>NUCLEOTIDE SEQUENCE [LARGE SCALE GENOMIC DNA]</scope>
</reference>
<dbReference type="InterPro" id="IPR001632">
    <property type="entry name" value="WD40_G-protein_beta-like"/>
</dbReference>
<evidence type="ECO:0000256" key="1">
    <source>
        <dbReference type="ARBA" id="ARBA00009768"/>
    </source>
</evidence>
<evidence type="ECO:0000256" key="3">
    <source>
        <dbReference type="ARBA" id="ARBA00022574"/>
    </source>
</evidence>
<dbReference type="InterPro" id="IPR016346">
    <property type="entry name" value="G-protein_beta_1-5"/>
</dbReference>
<evidence type="ECO:0000256" key="7">
    <source>
        <dbReference type="SAM" id="MobiDB-lite"/>
    </source>
</evidence>
<organism evidence="8 9">
    <name type="scientific">Ooceraea biroi</name>
    <name type="common">Clonal raider ant</name>
    <name type="synonym">Cerapachys biroi</name>
    <dbReference type="NCBI Taxonomy" id="2015173"/>
    <lineage>
        <taxon>Eukaryota</taxon>
        <taxon>Metazoa</taxon>
        <taxon>Ecdysozoa</taxon>
        <taxon>Arthropoda</taxon>
        <taxon>Hexapoda</taxon>
        <taxon>Insecta</taxon>
        <taxon>Pterygota</taxon>
        <taxon>Neoptera</taxon>
        <taxon>Endopterygota</taxon>
        <taxon>Hymenoptera</taxon>
        <taxon>Apocrita</taxon>
        <taxon>Aculeata</taxon>
        <taxon>Formicoidea</taxon>
        <taxon>Formicidae</taxon>
        <taxon>Dorylinae</taxon>
        <taxon>Ooceraea</taxon>
    </lineage>
</organism>
<dbReference type="PROSITE" id="PS50294">
    <property type="entry name" value="WD_REPEATS_REGION"/>
    <property type="match status" value="3"/>
</dbReference>
<dbReference type="Proteomes" id="UP000053097">
    <property type="component" value="Unassembled WGS sequence"/>
</dbReference>
<keyword evidence="4" id="KW-0677">Repeat</keyword>
<dbReference type="Pfam" id="PF25391">
    <property type="entry name" value="WD40_Gbeta"/>
    <property type="match status" value="1"/>
</dbReference>
<evidence type="ECO:0000256" key="5">
    <source>
        <dbReference type="ARBA" id="ARBA00023224"/>
    </source>
</evidence>
<feature type="repeat" description="WD" evidence="6">
    <location>
        <begin position="33"/>
        <end position="74"/>
    </location>
</feature>
<dbReference type="InterPro" id="IPR020472">
    <property type="entry name" value="WD40_PAC1"/>
</dbReference>
<keyword evidence="3 6" id="KW-0853">WD repeat</keyword>
<dbReference type="OrthoDB" id="10255630at2759"/>
<dbReference type="PRINTS" id="PR00319">
    <property type="entry name" value="GPROTEINB"/>
</dbReference>
<evidence type="ECO:0000256" key="2">
    <source>
        <dbReference type="ARBA" id="ARBA00011581"/>
    </source>
</evidence>
<comment type="subunit">
    <text evidence="2">G proteins are composed of 3 units, alpha, beta and gamma.</text>
</comment>
<evidence type="ECO:0000313" key="8">
    <source>
        <dbReference type="EMBL" id="EZA61484.1"/>
    </source>
</evidence>
<feature type="compositionally biased region" description="Low complexity" evidence="7">
    <location>
        <begin position="367"/>
        <end position="382"/>
    </location>
</feature>
<dbReference type="InterPro" id="IPR036322">
    <property type="entry name" value="WD40_repeat_dom_sf"/>
</dbReference>
<dbReference type="InterPro" id="IPR001680">
    <property type="entry name" value="WD40_rpt"/>
</dbReference>
<accession>A0A026X260</accession>
<feature type="non-terminal residue" evidence="8">
    <location>
        <position position="1"/>
    </location>
</feature>
<keyword evidence="9" id="KW-1185">Reference proteome</keyword>
<keyword evidence="5" id="KW-0807">Transducer</keyword>
<dbReference type="PROSITE" id="PS00678">
    <property type="entry name" value="WD_REPEATS_1"/>
    <property type="match status" value="1"/>
</dbReference>
<dbReference type="InterPro" id="IPR019775">
    <property type="entry name" value="WD40_repeat_CS"/>
</dbReference>